<feature type="transmembrane region" description="Helical" evidence="2">
    <location>
        <begin position="157"/>
        <end position="178"/>
    </location>
</feature>
<feature type="transmembrane region" description="Helical" evidence="2">
    <location>
        <begin position="20"/>
        <end position="41"/>
    </location>
</feature>
<feature type="transmembrane region" description="Helical" evidence="2">
    <location>
        <begin position="124"/>
        <end position="145"/>
    </location>
</feature>
<dbReference type="PANTHER" id="PTHR33048:SF47">
    <property type="entry name" value="INTEGRAL MEMBRANE PROTEIN-RELATED"/>
    <property type="match status" value="1"/>
</dbReference>
<evidence type="ECO:0000313" key="3">
    <source>
        <dbReference type="EMBL" id="KAF8909265.1"/>
    </source>
</evidence>
<evidence type="ECO:0000313" key="4">
    <source>
        <dbReference type="Proteomes" id="UP000724874"/>
    </source>
</evidence>
<name>A0A9P5TSD5_GYMJU</name>
<proteinExistence type="predicted"/>
<reference evidence="3" key="1">
    <citation type="submission" date="2020-11" db="EMBL/GenBank/DDBJ databases">
        <authorList>
            <consortium name="DOE Joint Genome Institute"/>
            <person name="Ahrendt S."/>
            <person name="Riley R."/>
            <person name="Andreopoulos W."/>
            <person name="LaButti K."/>
            <person name="Pangilinan J."/>
            <person name="Ruiz-duenas F.J."/>
            <person name="Barrasa J.M."/>
            <person name="Sanchez-Garcia M."/>
            <person name="Camarero S."/>
            <person name="Miyauchi S."/>
            <person name="Serrano A."/>
            <person name="Linde D."/>
            <person name="Babiker R."/>
            <person name="Drula E."/>
            <person name="Ayuso-Fernandez I."/>
            <person name="Pacheco R."/>
            <person name="Padilla G."/>
            <person name="Ferreira P."/>
            <person name="Barriuso J."/>
            <person name="Kellner H."/>
            <person name="Castanera R."/>
            <person name="Alfaro M."/>
            <person name="Ramirez L."/>
            <person name="Pisabarro A.G."/>
            <person name="Kuo A."/>
            <person name="Tritt A."/>
            <person name="Lipzen A."/>
            <person name="He G."/>
            <person name="Yan M."/>
            <person name="Ng V."/>
            <person name="Cullen D."/>
            <person name="Martin F."/>
            <person name="Rosso M.-N."/>
            <person name="Henrissat B."/>
            <person name="Hibbett D."/>
            <person name="Martinez A.T."/>
            <person name="Grigoriev I.V."/>
        </authorList>
    </citation>
    <scope>NUCLEOTIDE SEQUENCE</scope>
    <source>
        <strain evidence="3">AH 44721</strain>
    </source>
</reference>
<dbReference type="InterPro" id="IPR052337">
    <property type="entry name" value="SAT4-like"/>
</dbReference>
<feature type="compositionally biased region" description="Polar residues" evidence="1">
    <location>
        <begin position="355"/>
        <end position="369"/>
    </location>
</feature>
<sequence>MSAAEHHTHTYHRHSARNDPYFQVQLTSAICTSIAILTTLFRLYIRRRTLWIDDASFLHLLQHLSNSLLYVVIQAFAFISMLFICVQLGVCVIPASAHLCINSFLKQLIDESFRRYINAYTRTYLIMFTFYATIWCARTSILFTIIRIGKGNRRKIFLYSLIGVFGVLCSLLIGQIFWVCEAQRKLKHDVCVPNKQIALSQLGSDIFADTTLLISSLQLFLIIQDKSLRHRLIYIFSTCTATTVVSLIHSALILRFAKQKGEEKVVIAALVEDSVSLIVSSLPVVANIFFQFRDRNTTGRINVSISAAHTMTNTTMPLSFKFAPSTANSTPRGSVGNLLHVDPGSSLPQLPSLPWQTPAQTPGQASAQARQLRKTASTTFSRSTTTSLSSLRRISLPLAAPNFTVVNG</sequence>
<dbReference type="OrthoDB" id="444631at2759"/>
<feature type="transmembrane region" description="Helical" evidence="2">
    <location>
        <begin position="68"/>
        <end position="95"/>
    </location>
</feature>
<feature type="transmembrane region" description="Helical" evidence="2">
    <location>
        <begin position="232"/>
        <end position="254"/>
    </location>
</feature>
<organism evidence="3 4">
    <name type="scientific">Gymnopilus junonius</name>
    <name type="common">Spectacular rustgill mushroom</name>
    <name type="synonym">Gymnopilus spectabilis subsp. junonius</name>
    <dbReference type="NCBI Taxonomy" id="109634"/>
    <lineage>
        <taxon>Eukaryota</taxon>
        <taxon>Fungi</taxon>
        <taxon>Dikarya</taxon>
        <taxon>Basidiomycota</taxon>
        <taxon>Agaricomycotina</taxon>
        <taxon>Agaricomycetes</taxon>
        <taxon>Agaricomycetidae</taxon>
        <taxon>Agaricales</taxon>
        <taxon>Agaricineae</taxon>
        <taxon>Hymenogastraceae</taxon>
        <taxon>Gymnopilus</taxon>
    </lineage>
</organism>
<protein>
    <submittedName>
        <fullName evidence="3">Uncharacterized protein</fullName>
    </submittedName>
</protein>
<accession>A0A9P5TSD5</accession>
<keyword evidence="2" id="KW-1133">Transmembrane helix</keyword>
<feature type="region of interest" description="Disordered" evidence="1">
    <location>
        <begin position="349"/>
        <end position="384"/>
    </location>
</feature>
<keyword evidence="4" id="KW-1185">Reference proteome</keyword>
<evidence type="ECO:0000256" key="1">
    <source>
        <dbReference type="SAM" id="MobiDB-lite"/>
    </source>
</evidence>
<dbReference type="Proteomes" id="UP000724874">
    <property type="component" value="Unassembled WGS sequence"/>
</dbReference>
<gene>
    <name evidence="3" type="ORF">CPB84DRAFT_1765704</name>
</gene>
<keyword evidence="2" id="KW-0812">Transmembrane</keyword>
<keyword evidence="2" id="KW-0472">Membrane</keyword>
<evidence type="ECO:0000256" key="2">
    <source>
        <dbReference type="SAM" id="Phobius"/>
    </source>
</evidence>
<dbReference type="EMBL" id="JADNYJ010000009">
    <property type="protein sequence ID" value="KAF8909265.1"/>
    <property type="molecule type" value="Genomic_DNA"/>
</dbReference>
<dbReference type="AlphaFoldDB" id="A0A9P5TSD5"/>
<dbReference type="PANTHER" id="PTHR33048">
    <property type="entry name" value="PTH11-LIKE INTEGRAL MEMBRANE PROTEIN (AFU_ORTHOLOGUE AFUA_5G11245)"/>
    <property type="match status" value="1"/>
</dbReference>
<comment type="caution">
    <text evidence="3">The sequence shown here is derived from an EMBL/GenBank/DDBJ whole genome shotgun (WGS) entry which is preliminary data.</text>
</comment>
<feature type="compositionally biased region" description="Low complexity" evidence="1">
    <location>
        <begin position="375"/>
        <end position="384"/>
    </location>
</feature>
<feature type="transmembrane region" description="Helical" evidence="2">
    <location>
        <begin position="266"/>
        <end position="290"/>
    </location>
</feature>